<dbReference type="Proteomes" id="UP000476628">
    <property type="component" value="Unassembled WGS sequence"/>
</dbReference>
<evidence type="ECO:0000313" key="3">
    <source>
        <dbReference type="Proteomes" id="UP000476628"/>
    </source>
</evidence>
<dbReference type="AlphaFoldDB" id="A0A6L4U333"/>
<sequence length="163" mass="17394">MPYLFTLPGLLCGLALSIEDVRHRRVPIAWVAAGALLQLAADFAYGVVVNDLFVLLQALLFTVLCCLIQFALALLVPRSLGFGDVTALIPMGLSVGLFGLLPVVVWWLAMGVAGITWIALWTRFDPQRTSPAHAGKVPYVPVILAGAIVAVAVDNARDFAQIG</sequence>
<dbReference type="Gene3D" id="1.20.120.1220">
    <property type="match status" value="1"/>
</dbReference>
<accession>A0A6L4U333</accession>
<keyword evidence="1" id="KW-1133">Transmembrane helix</keyword>
<proteinExistence type="predicted"/>
<organism evidence="2 3">
    <name type="scientific">Bifidobacterium longum</name>
    <dbReference type="NCBI Taxonomy" id="216816"/>
    <lineage>
        <taxon>Bacteria</taxon>
        <taxon>Bacillati</taxon>
        <taxon>Actinomycetota</taxon>
        <taxon>Actinomycetes</taxon>
        <taxon>Bifidobacteriales</taxon>
        <taxon>Bifidobacteriaceae</taxon>
        <taxon>Bifidobacterium</taxon>
    </lineage>
</organism>
<evidence type="ECO:0000256" key="1">
    <source>
        <dbReference type="SAM" id="Phobius"/>
    </source>
</evidence>
<name>A0A6L4U333_BIFLN</name>
<keyword evidence="1" id="KW-0472">Membrane</keyword>
<evidence type="ECO:0000313" key="2">
    <source>
        <dbReference type="EMBL" id="KAB7202840.1"/>
    </source>
</evidence>
<gene>
    <name evidence="2" type="ORF">GBC45_08315</name>
</gene>
<feature type="transmembrane region" description="Helical" evidence="1">
    <location>
        <begin position="96"/>
        <end position="120"/>
    </location>
</feature>
<keyword evidence="1" id="KW-0812">Transmembrane</keyword>
<comment type="caution">
    <text evidence="2">The sequence shown here is derived from an EMBL/GenBank/DDBJ whole genome shotgun (WGS) entry which is preliminary data.</text>
</comment>
<feature type="transmembrane region" description="Helical" evidence="1">
    <location>
        <begin position="52"/>
        <end position="76"/>
    </location>
</feature>
<protein>
    <submittedName>
        <fullName evidence="2">Peptidase A24</fullName>
    </submittedName>
</protein>
<reference evidence="2 3" key="1">
    <citation type="journal article" date="2019" name="Nat. Med.">
        <title>A library of human gut bacterial isolates paired with longitudinal multiomics data enables mechanistic microbiome research.</title>
        <authorList>
            <person name="Poyet M."/>
            <person name="Groussin M."/>
            <person name="Gibbons S.M."/>
            <person name="Avila-Pacheco J."/>
            <person name="Jiang X."/>
            <person name="Kearney S.M."/>
            <person name="Perrotta A.R."/>
            <person name="Berdy B."/>
            <person name="Zhao S."/>
            <person name="Lieberman T.D."/>
            <person name="Swanson P.K."/>
            <person name="Smith M."/>
            <person name="Roesemann S."/>
            <person name="Alexander J.E."/>
            <person name="Rich S.A."/>
            <person name="Livny J."/>
            <person name="Vlamakis H."/>
            <person name="Clish C."/>
            <person name="Bullock K."/>
            <person name="Deik A."/>
            <person name="Scott J."/>
            <person name="Pierce K.A."/>
            <person name="Xavier R.J."/>
            <person name="Alm E.J."/>
        </authorList>
    </citation>
    <scope>NUCLEOTIDE SEQUENCE [LARGE SCALE GENOMIC DNA]</scope>
    <source>
        <strain evidence="2 3">BIOML-A136</strain>
    </source>
</reference>
<feature type="transmembrane region" description="Helical" evidence="1">
    <location>
        <begin position="27"/>
        <end position="45"/>
    </location>
</feature>
<dbReference type="EMBL" id="WDUB01000012">
    <property type="protein sequence ID" value="KAB7202840.1"/>
    <property type="molecule type" value="Genomic_DNA"/>
</dbReference>